<accession>A0A6A3PNY9</accession>
<name>A0A6A3PNY9_9STRA</name>
<dbReference type="EMBL" id="QXGA01006618">
    <property type="protein sequence ID" value="KAE9062496.1"/>
    <property type="molecule type" value="Genomic_DNA"/>
</dbReference>
<dbReference type="Gene3D" id="2.40.70.10">
    <property type="entry name" value="Acid Proteases"/>
    <property type="match status" value="1"/>
</dbReference>
<reference evidence="2 3" key="1">
    <citation type="submission" date="2018-08" db="EMBL/GenBank/DDBJ databases">
        <title>Genomic investigation of the strawberry pathogen Phytophthora fragariae indicates pathogenicity is determined by transcriptional variation in three key races.</title>
        <authorList>
            <person name="Adams T.M."/>
            <person name="Armitage A.D."/>
            <person name="Sobczyk M.K."/>
            <person name="Bates H.J."/>
            <person name="Dunwell J.M."/>
            <person name="Nellist C.F."/>
            <person name="Harrison R.J."/>
        </authorList>
    </citation>
    <scope>NUCLEOTIDE SEQUENCE [LARGE SCALE GENOMIC DNA]</scope>
    <source>
        <strain evidence="2 3">NOV-5</strain>
    </source>
</reference>
<evidence type="ECO:0000313" key="3">
    <source>
        <dbReference type="Proteomes" id="UP000440732"/>
    </source>
</evidence>
<protein>
    <submittedName>
        <fullName evidence="2">Uncharacterized protein</fullName>
    </submittedName>
</protein>
<evidence type="ECO:0000313" key="2">
    <source>
        <dbReference type="EMBL" id="KAE9062496.1"/>
    </source>
</evidence>
<proteinExistence type="predicted"/>
<organism evidence="2 3">
    <name type="scientific">Phytophthora fragariae</name>
    <dbReference type="NCBI Taxonomy" id="53985"/>
    <lineage>
        <taxon>Eukaryota</taxon>
        <taxon>Sar</taxon>
        <taxon>Stramenopiles</taxon>
        <taxon>Oomycota</taxon>
        <taxon>Peronosporomycetes</taxon>
        <taxon>Peronosporales</taxon>
        <taxon>Peronosporaceae</taxon>
        <taxon>Phytophthora</taxon>
    </lineage>
</organism>
<dbReference type="Pfam" id="PF13650">
    <property type="entry name" value="Asp_protease_2"/>
    <property type="match status" value="1"/>
</dbReference>
<feature type="region of interest" description="Disordered" evidence="1">
    <location>
        <begin position="145"/>
        <end position="185"/>
    </location>
</feature>
<feature type="non-terminal residue" evidence="2">
    <location>
        <position position="399"/>
    </location>
</feature>
<evidence type="ECO:0000256" key="1">
    <source>
        <dbReference type="SAM" id="MobiDB-lite"/>
    </source>
</evidence>
<dbReference type="Proteomes" id="UP000440732">
    <property type="component" value="Unassembled WGS sequence"/>
</dbReference>
<gene>
    <name evidence="2" type="ORF">PF006_g31155</name>
</gene>
<sequence length="399" mass="44237">MLKTLATYVLKKPVENVDDAEILAQVQKRCKSLKNAFIPDVTTLFRKQLKMDMTVDDCDARVFKYFQAFTKIVEDNGLQALIGSGDVTRPGYKDRMKARCSILVENIQPTMQIERLIKYERRDCKTNDATLFDLILEHARVQQRFHSQAGERTTPQPRAQAPQQQPKRTQKSAKPSHPAGVKKVRAPPRDGCLVCRGSHWLDECPTATSEQRADALAKLRAAKNARQEFVQSKAVLATARPNMVRVNGMVEIPYVPDSGADRTMISRSVVASLAEFSPDLKLSKLEAPVAVYLADGRRIECREKATVALELVTAAGPVHMRDVECLVLDSDVEELLLGNDAMKSLGIDVERMIEQLAGASLLDEEKDEFPVGDELVPPNSGEDGVLDQLVDEALANGMP</sequence>
<dbReference type="AlphaFoldDB" id="A0A6A3PNY9"/>
<feature type="compositionally biased region" description="Low complexity" evidence="1">
    <location>
        <begin position="152"/>
        <end position="167"/>
    </location>
</feature>
<comment type="caution">
    <text evidence="2">The sequence shown here is derived from an EMBL/GenBank/DDBJ whole genome shotgun (WGS) entry which is preliminary data.</text>
</comment>
<dbReference type="InterPro" id="IPR021109">
    <property type="entry name" value="Peptidase_aspartic_dom_sf"/>
</dbReference>